<organism evidence="6 7">
    <name type="scientific">Cylindrodendrum hubeiense</name>
    <dbReference type="NCBI Taxonomy" id="595255"/>
    <lineage>
        <taxon>Eukaryota</taxon>
        <taxon>Fungi</taxon>
        <taxon>Dikarya</taxon>
        <taxon>Ascomycota</taxon>
        <taxon>Pezizomycotina</taxon>
        <taxon>Sordariomycetes</taxon>
        <taxon>Hypocreomycetidae</taxon>
        <taxon>Hypocreales</taxon>
        <taxon>Nectriaceae</taxon>
        <taxon>Cylindrodendrum</taxon>
    </lineage>
</organism>
<evidence type="ECO:0000256" key="3">
    <source>
        <dbReference type="SAM" id="MobiDB-lite"/>
    </source>
</evidence>
<dbReference type="PROSITE" id="PS00194">
    <property type="entry name" value="THIOREDOXIN_1"/>
    <property type="match status" value="1"/>
</dbReference>
<evidence type="ECO:0000313" key="7">
    <source>
        <dbReference type="Proteomes" id="UP000722485"/>
    </source>
</evidence>
<dbReference type="PROSITE" id="PS51352">
    <property type="entry name" value="THIOREDOXIN_2"/>
    <property type="match status" value="1"/>
</dbReference>
<reference evidence="6" key="1">
    <citation type="submission" date="2020-03" db="EMBL/GenBank/DDBJ databases">
        <title>Draft Genome Sequence of Cylindrodendrum hubeiense.</title>
        <authorList>
            <person name="Buettner E."/>
            <person name="Kellner H."/>
        </authorList>
    </citation>
    <scope>NUCLEOTIDE SEQUENCE</scope>
    <source>
        <strain evidence="6">IHI 201604</strain>
    </source>
</reference>
<feature type="region of interest" description="Disordered" evidence="3">
    <location>
        <begin position="117"/>
        <end position="142"/>
    </location>
</feature>
<evidence type="ECO:0000313" key="6">
    <source>
        <dbReference type="EMBL" id="KAF7550789.1"/>
    </source>
</evidence>
<dbReference type="SUPFAM" id="SSF52833">
    <property type="entry name" value="Thioredoxin-like"/>
    <property type="match status" value="1"/>
</dbReference>
<keyword evidence="4" id="KW-0812">Transmembrane</keyword>
<feature type="domain" description="Thioredoxin" evidence="5">
    <location>
        <begin position="1"/>
        <end position="107"/>
    </location>
</feature>
<accession>A0A9P5HH11</accession>
<dbReference type="InterPro" id="IPR017937">
    <property type="entry name" value="Thioredoxin_CS"/>
</dbReference>
<evidence type="ECO:0000256" key="4">
    <source>
        <dbReference type="SAM" id="Phobius"/>
    </source>
</evidence>
<name>A0A9P5HH11_9HYPO</name>
<dbReference type="AlphaFoldDB" id="A0A9P5HH11"/>
<proteinExistence type="inferred from homology"/>
<dbReference type="Proteomes" id="UP000722485">
    <property type="component" value="Unassembled WGS sequence"/>
</dbReference>
<protein>
    <recommendedName>
        <fullName evidence="5">Thioredoxin domain-containing protein</fullName>
    </recommendedName>
</protein>
<keyword evidence="4" id="KW-0472">Membrane</keyword>
<dbReference type="Gene3D" id="3.40.30.10">
    <property type="entry name" value="Glutaredoxin"/>
    <property type="match status" value="1"/>
</dbReference>
<dbReference type="PANTHER" id="PTHR46115">
    <property type="entry name" value="THIOREDOXIN-LIKE PROTEIN 1"/>
    <property type="match status" value="1"/>
</dbReference>
<comment type="similarity">
    <text evidence="1">Belongs to the thioredoxin family.</text>
</comment>
<evidence type="ECO:0000256" key="1">
    <source>
        <dbReference type="ARBA" id="ARBA00008987"/>
    </source>
</evidence>
<keyword evidence="4" id="KW-1133">Transmembrane helix</keyword>
<dbReference type="PRINTS" id="PR00421">
    <property type="entry name" value="THIOREDOXIN"/>
</dbReference>
<feature type="compositionally biased region" description="Basic and acidic residues" evidence="3">
    <location>
        <begin position="118"/>
        <end position="127"/>
    </location>
</feature>
<dbReference type="EMBL" id="JAANBB010000091">
    <property type="protein sequence ID" value="KAF7550789.1"/>
    <property type="molecule type" value="Genomic_DNA"/>
</dbReference>
<dbReference type="CDD" id="cd02947">
    <property type="entry name" value="TRX_family"/>
    <property type="match status" value="1"/>
</dbReference>
<keyword evidence="7" id="KW-1185">Reference proteome</keyword>
<dbReference type="InterPro" id="IPR036249">
    <property type="entry name" value="Thioredoxin-like_sf"/>
</dbReference>
<evidence type="ECO:0000256" key="2">
    <source>
        <dbReference type="ARBA" id="ARBA00023157"/>
    </source>
</evidence>
<sequence>MTVNIGSTAEWQTILSGTNVVIADFYADWCGPCKMIAPHFEKLANEHSRPKKVAFVKVNVDTQSAISRAQAVSAMPTFKIFHGGNCVETIKGANPPALTQAIMNAIKLGDSGKGGGDIFEKPGRKLGGEGPPRAAPPRGVTAATSSSSWGIGRLLNALIVFVGLYLVSLFSFDPYKAAEKSMFNTHKPIQQTPAKPGPGGAKAPVQKPAFKTLADLGGE</sequence>
<keyword evidence="2" id="KW-1015">Disulfide bond</keyword>
<comment type="caution">
    <text evidence="6">The sequence shown here is derived from an EMBL/GenBank/DDBJ whole genome shotgun (WGS) entry which is preliminary data.</text>
</comment>
<gene>
    <name evidence="6" type="ORF">G7Z17_g5480</name>
</gene>
<dbReference type="OrthoDB" id="2121326at2759"/>
<feature type="transmembrane region" description="Helical" evidence="4">
    <location>
        <begin position="154"/>
        <end position="172"/>
    </location>
</feature>
<dbReference type="InterPro" id="IPR013766">
    <property type="entry name" value="Thioredoxin_domain"/>
</dbReference>
<evidence type="ECO:0000259" key="5">
    <source>
        <dbReference type="PROSITE" id="PS51352"/>
    </source>
</evidence>
<dbReference type="Pfam" id="PF00085">
    <property type="entry name" value="Thioredoxin"/>
    <property type="match status" value="1"/>
</dbReference>